<dbReference type="EMBL" id="NRPP01000002">
    <property type="protein sequence ID" value="TFJ30341.1"/>
    <property type="molecule type" value="Genomic_DNA"/>
</dbReference>
<proteinExistence type="predicted"/>
<feature type="transmembrane region" description="Helical" evidence="1">
    <location>
        <begin position="109"/>
        <end position="126"/>
    </location>
</feature>
<evidence type="ECO:0000256" key="1">
    <source>
        <dbReference type="SAM" id="Phobius"/>
    </source>
</evidence>
<sequence>MFLTKLKQWNKKQLVSFLMPLLIVVPIFMSKGIVPFGDANLLVSDLGTQYVPFFAQLKSLFFGGGSWFYSFSSGMGDSFLPLAAYYLMSPFNLIFLFVSQTYLSTAVTYVLFLKIACMSGSMYYYLQKTYPKNDMAQLFFAMTYALSGYVGIYMYNIMWMDALIFLPLLALAIQRLVDEGKSLFYCLILCMTIFTNYYLGYMTCIFALLYFIYWTILRSDVSSLNGYLSATKLHWRKFIGYSLIGAGLNGVLLAPAVFGMLKTGKSVIDWHIFLPTPLFGFEFFTQFGLDHTNFQTRLEHLPSFFVGSAVLILALSFFFLKSVSSKIKWCNGILVGTIFLSFWLQLFNTIWHMFQETAGFPYRNSYMLSFLLIKLAYESWLKREELSNGLIGKVCFVLISLIGVGYLYSHFASAVEQQLDNHLFWLSILFVVSNGLLIMWSRTSKLKQLLLCLVIALEMGLNFNQMLKATPFESETRFREDMLEFSNVLEPLYEKDEDLYRVDNAVRGIDNGYNSSFLYNYHSTPYYSSTLNNSLRKTLENLGLNSKNERRISSVGQTEFLDYLFNVRYKIEASKTAGATVVKINETAQTSMGYVVPKELTKVHFVEKDPFGNQNKIAKNLVEDVQKIVVPAELRQEKRNSYQYTAKVDGMAYLYLPNNQMEKVKVYVDNQLITPKVEIRNQALLSLGDLKKGESATISFKSDEEIILDSTSIQILDTTVLNQVKEELSENRLKISEWKDSHIKATVDVKTDDKVLFMSIPYDQNWVVKVDGRKVAPSRILDDFMGIPLTKGSHQVELSFIPQGFLLGAVISLASLIGLGTLEILKKRSKAKK</sequence>
<evidence type="ECO:0000313" key="2">
    <source>
        <dbReference type="EMBL" id="TFJ30341.1"/>
    </source>
</evidence>
<accession>A0A7Z8D0X4</accession>
<keyword evidence="1" id="KW-0472">Membrane</keyword>
<name>A0A7Z8D0X4_CARDV</name>
<feature type="transmembrane region" description="Helical" evidence="1">
    <location>
        <begin position="83"/>
        <end position="103"/>
    </location>
</feature>
<evidence type="ECO:0008006" key="4">
    <source>
        <dbReference type="Google" id="ProtNLM"/>
    </source>
</evidence>
<evidence type="ECO:0000313" key="3">
    <source>
        <dbReference type="Proteomes" id="UP000297938"/>
    </source>
</evidence>
<feature type="transmembrane region" description="Helical" evidence="1">
    <location>
        <begin position="423"/>
        <end position="440"/>
    </location>
</feature>
<feature type="transmembrane region" description="Helical" evidence="1">
    <location>
        <begin position="301"/>
        <end position="320"/>
    </location>
</feature>
<keyword evidence="1" id="KW-1133">Transmembrane helix</keyword>
<comment type="caution">
    <text evidence="2">The sequence shown here is derived from an EMBL/GenBank/DDBJ whole genome shotgun (WGS) entry which is preliminary data.</text>
</comment>
<dbReference type="AlphaFoldDB" id="A0A7Z8D0X4"/>
<dbReference type="Proteomes" id="UP000297938">
    <property type="component" value="Unassembled WGS sequence"/>
</dbReference>
<reference evidence="2 3" key="1">
    <citation type="journal article" date="2018" name="Int. J. Food Microbiol.">
        <title>Growth of Carnobacterium spp. isolated from chilled vacuum-packaged meat under relevant acidic conditions.</title>
        <authorList>
            <person name="Zhang P."/>
            <person name="Badoni M."/>
            <person name="Ganzle M."/>
            <person name="Yang X."/>
        </authorList>
    </citation>
    <scope>NUCLEOTIDE SEQUENCE [LARGE SCALE GENOMIC DNA]</scope>
    <source>
        <strain evidence="2 3">B2</strain>
    </source>
</reference>
<dbReference type="RefSeq" id="WP_135025484.1">
    <property type="nucleotide sequence ID" value="NZ_JBFUWK010000004.1"/>
</dbReference>
<feature type="transmembrane region" description="Helical" evidence="1">
    <location>
        <begin position="14"/>
        <end position="33"/>
    </location>
</feature>
<protein>
    <recommendedName>
        <fullName evidence="4">Bacterial membrane protein YfhO</fullName>
    </recommendedName>
</protein>
<feature type="transmembrane region" description="Helical" evidence="1">
    <location>
        <begin position="238"/>
        <end position="258"/>
    </location>
</feature>
<feature type="transmembrane region" description="Helical" evidence="1">
    <location>
        <begin position="389"/>
        <end position="411"/>
    </location>
</feature>
<gene>
    <name evidence="2" type="ORF">CKN69_00060</name>
</gene>
<feature type="transmembrane region" description="Helical" evidence="1">
    <location>
        <begin position="53"/>
        <end position="71"/>
    </location>
</feature>
<dbReference type="PANTHER" id="PTHR38454">
    <property type="entry name" value="INTEGRAL MEMBRANE PROTEIN-RELATED"/>
    <property type="match status" value="1"/>
</dbReference>
<dbReference type="PANTHER" id="PTHR38454:SF1">
    <property type="entry name" value="INTEGRAL MEMBRANE PROTEIN"/>
    <property type="match status" value="1"/>
</dbReference>
<feature type="transmembrane region" description="Helical" evidence="1">
    <location>
        <begin position="138"/>
        <end position="156"/>
    </location>
</feature>
<feature type="transmembrane region" description="Helical" evidence="1">
    <location>
        <begin position="332"/>
        <end position="354"/>
    </location>
</feature>
<organism evidence="2 3">
    <name type="scientific">Carnobacterium divergens</name>
    <name type="common">Lactobacillus divergens</name>
    <dbReference type="NCBI Taxonomy" id="2748"/>
    <lineage>
        <taxon>Bacteria</taxon>
        <taxon>Bacillati</taxon>
        <taxon>Bacillota</taxon>
        <taxon>Bacilli</taxon>
        <taxon>Lactobacillales</taxon>
        <taxon>Carnobacteriaceae</taxon>
        <taxon>Carnobacterium</taxon>
    </lineage>
</organism>
<dbReference type="InterPro" id="IPR018580">
    <property type="entry name" value="Uncharacterised_YfhO"/>
</dbReference>
<dbReference type="Pfam" id="PF09586">
    <property type="entry name" value="YfhO"/>
    <property type="match status" value="1"/>
</dbReference>
<feature type="transmembrane region" description="Helical" evidence="1">
    <location>
        <begin position="184"/>
        <end position="213"/>
    </location>
</feature>
<feature type="transmembrane region" description="Helical" evidence="1">
    <location>
        <begin position="805"/>
        <end position="825"/>
    </location>
</feature>
<keyword evidence="1" id="KW-0812">Transmembrane</keyword>